<dbReference type="Proteomes" id="UP000008553">
    <property type="component" value="Unassembled WGS sequence"/>
</dbReference>
<dbReference type="InParanoid" id="Q7RPA6"/>
<accession>Q7RPA6</accession>
<dbReference type="EMBL" id="AABL01000413">
    <property type="protein sequence ID" value="EAA20897.1"/>
    <property type="molecule type" value="Genomic_DNA"/>
</dbReference>
<evidence type="ECO:0000313" key="2">
    <source>
        <dbReference type="Proteomes" id="UP000008553"/>
    </source>
</evidence>
<reference evidence="1 2" key="1">
    <citation type="journal article" date="2002" name="Nature">
        <title>Genome sequence and comparative analysis of the model rodent malaria parasite Plasmodium yoelii yoelii.</title>
        <authorList>
            <person name="Carlton J.M."/>
            <person name="Angiuoli S.V."/>
            <person name="Suh B.B."/>
            <person name="Kooij T.W."/>
            <person name="Pertea M."/>
            <person name="Silva J.C."/>
            <person name="Ermolaeva M.D."/>
            <person name="Allen J.E."/>
            <person name="Selengut J.D."/>
            <person name="Koo H.L."/>
            <person name="Peterson J.D."/>
            <person name="Pop M."/>
            <person name="Kosack D.S."/>
            <person name="Shumway M.F."/>
            <person name="Bidwell S.L."/>
            <person name="Shallom S.J."/>
            <person name="van Aken S.E."/>
            <person name="Riedmuller S.B."/>
            <person name="Feldblyum T.V."/>
            <person name="Cho J.K."/>
            <person name="Quackenbush J."/>
            <person name="Sedegah M."/>
            <person name="Shoaibi A."/>
            <person name="Cummings L.M."/>
            <person name="Florens L."/>
            <person name="Yates J.R."/>
            <person name="Raine J.D."/>
            <person name="Sinden R.E."/>
            <person name="Harris M.A."/>
            <person name="Cunningham D.A."/>
            <person name="Preiser P.R."/>
            <person name="Bergman L.W."/>
            <person name="Vaidya A.B."/>
            <person name="van Lin L.H."/>
            <person name="Janse C.J."/>
            <person name="Waters A.P."/>
            <person name="Smith H.O."/>
            <person name="White O.R."/>
            <person name="Salzberg S.L."/>
            <person name="Venter J.C."/>
            <person name="Fraser C.M."/>
            <person name="Hoffman S.L."/>
            <person name="Gardner M.J."/>
            <person name="Carucci D.J."/>
        </authorList>
    </citation>
    <scope>NUCLEOTIDE SEQUENCE [LARGE SCALE GENOMIC DNA]</scope>
    <source>
        <strain evidence="1 2">17XNL</strain>
    </source>
</reference>
<dbReference type="AlphaFoldDB" id="Q7RPA6"/>
<proteinExistence type="predicted"/>
<keyword evidence="2" id="KW-1185">Reference proteome</keyword>
<dbReference type="PaxDb" id="73239-Q7RPA6"/>
<gene>
    <name evidence="1" type="ORF">PY01553</name>
</gene>
<organism evidence="1 2">
    <name type="scientific">Plasmodium yoelii yoelii</name>
    <dbReference type="NCBI Taxonomy" id="73239"/>
    <lineage>
        <taxon>Eukaryota</taxon>
        <taxon>Sar</taxon>
        <taxon>Alveolata</taxon>
        <taxon>Apicomplexa</taxon>
        <taxon>Aconoidasida</taxon>
        <taxon>Haemosporida</taxon>
        <taxon>Plasmodiidae</taxon>
        <taxon>Plasmodium</taxon>
        <taxon>Plasmodium (Vinckeia)</taxon>
    </lineage>
</organism>
<evidence type="ECO:0000313" key="1">
    <source>
        <dbReference type="EMBL" id="EAA20897.1"/>
    </source>
</evidence>
<name>Q7RPA6_PLAYO</name>
<comment type="caution">
    <text evidence="1">The sequence shown here is derived from an EMBL/GenBank/DDBJ whole genome shotgun (WGS) entry which is preliminary data.</text>
</comment>
<sequence>MCDCLKERPKREHSQDCIHAKIAKFRKKIKYIKIIATTNIKYISRISSFKGFYIQSHIYAPI</sequence>
<protein>
    <submittedName>
        <fullName evidence="1">Uncharacterized protein</fullName>
    </submittedName>
</protein>